<protein>
    <recommendedName>
        <fullName evidence="4">Cullin repeat-containing protein</fullName>
    </recommendedName>
</protein>
<feature type="compositionally biased region" description="Polar residues" evidence="1">
    <location>
        <begin position="15"/>
        <end position="24"/>
    </location>
</feature>
<evidence type="ECO:0000256" key="1">
    <source>
        <dbReference type="SAM" id="MobiDB-lite"/>
    </source>
</evidence>
<dbReference type="AlphaFoldDB" id="A0A074WHX3"/>
<dbReference type="Gene3D" id="1.20.1310.10">
    <property type="entry name" value="Cullin Repeats"/>
    <property type="match status" value="1"/>
</dbReference>
<dbReference type="HOGENOM" id="CLU_1194684_0_0_1"/>
<keyword evidence="3" id="KW-1185">Reference proteome</keyword>
<reference evidence="2 3" key="1">
    <citation type="journal article" date="2014" name="BMC Genomics">
        <title>Genome sequencing of four Aureobasidium pullulans varieties: biotechnological potential, stress tolerance, and description of new species.</title>
        <authorList>
            <person name="Gostin Ar C."/>
            <person name="Ohm R.A."/>
            <person name="Kogej T."/>
            <person name="Sonjak S."/>
            <person name="Turk M."/>
            <person name="Zajc J."/>
            <person name="Zalar P."/>
            <person name="Grube M."/>
            <person name="Sun H."/>
            <person name="Han J."/>
            <person name="Sharma A."/>
            <person name="Chiniquy J."/>
            <person name="Ngan C.Y."/>
            <person name="Lipzen A."/>
            <person name="Barry K."/>
            <person name="Grigoriev I.V."/>
            <person name="Gunde-Cimerman N."/>
        </authorList>
    </citation>
    <scope>NUCLEOTIDE SEQUENCE [LARGE SCALE GENOMIC DNA]</scope>
    <source>
        <strain evidence="2 3">CBS 147.97</strain>
    </source>
</reference>
<evidence type="ECO:0000313" key="2">
    <source>
        <dbReference type="EMBL" id="KEQ69442.1"/>
    </source>
</evidence>
<evidence type="ECO:0000313" key="3">
    <source>
        <dbReference type="Proteomes" id="UP000027730"/>
    </source>
</evidence>
<feature type="region of interest" description="Disordered" evidence="1">
    <location>
        <begin position="1"/>
        <end position="24"/>
    </location>
</feature>
<gene>
    <name evidence="2" type="ORF">M436DRAFT_56060</name>
</gene>
<dbReference type="STRING" id="1043004.A0A074WHX3"/>
<organism evidence="2 3">
    <name type="scientific">Aureobasidium namibiae CBS 147.97</name>
    <dbReference type="NCBI Taxonomy" id="1043004"/>
    <lineage>
        <taxon>Eukaryota</taxon>
        <taxon>Fungi</taxon>
        <taxon>Dikarya</taxon>
        <taxon>Ascomycota</taxon>
        <taxon>Pezizomycotina</taxon>
        <taxon>Dothideomycetes</taxon>
        <taxon>Dothideomycetidae</taxon>
        <taxon>Dothideales</taxon>
        <taxon>Saccotheciaceae</taxon>
        <taxon>Aureobasidium</taxon>
    </lineage>
</organism>
<evidence type="ECO:0008006" key="4">
    <source>
        <dbReference type="Google" id="ProtNLM"/>
    </source>
</evidence>
<accession>A0A074WHX3</accession>
<dbReference type="SUPFAM" id="SSF74788">
    <property type="entry name" value="Cullin repeat-like"/>
    <property type="match status" value="1"/>
</dbReference>
<dbReference type="GeneID" id="25412250"/>
<name>A0A074WHX3_9PEZI</name>
<dbReference type="OrthoDB" id="3636681at2759"/>
<dbReference type="Proteomes" id="UP000027730">
    <property type="component" value="Unassembled WGS sequence"/>
</dbReference>
<dbReference type="EMBL" id="KL584721">
    <property type="protein sequence ID" value="KEQ69442.1"/>
    <property type="molecule type" value="Genomic_DNA"/>
</dbReference>
<proteinExistence type="predicted"/>
<dbReference type="InterPro" id="IPR016159">
    <property type="entry name" value="Cullin_repeat-like_dom_sf"/>
</dbReference>
<dbReference type="RefSeq" id="XP_013423701.1">
    <property type="nucleotide sequence ID" value="XM_013568247.1"/>
</dbReference>
<feature type="region of interest" description="Disordered" evidence="1">
    <location>
        <begin position="197"/>
        <end position="216"/>
    </location>
</feature>
<sequence length="216" mass="24654">MSESRSSPYLLLTSKPPNRQETTSNPAATLAWIQTRLTSIYEIARADQQEDKLSTLDRASYLDIYTAIHDFCIATMSGQKGLNPGDFYRILDRIIREHCIEIRTRILESKDGGATLEQLTTTYLTRRNGFTRLVGFVTHLTQPLERVWIRRQIDEGRKDVRLNRDLHEMIWQQEVLGTDAKATGLEEMANAAEALHIQDGSESNSDEEPTKTFLNP</sequence>